<evidence type="ECO:0000313" key="4">
    <source>
        <dbReference type="EMBL" id="HCT15408.1"/>
    </source>
</evidence>
<dbReference type="Pfam" id="PF25583">
    <property type="entry name" value="WCX"/>
    <property type="match status" value="1"/>
</dbReference>
<dbReference type="STRING" id="863239.GCA_000213935_02722"/>
<organism evidence="4 5">
    <name type="scientific">Corynebacterium nuruki</name>
    <dbReference type="NCBI Taxonomy" id="1032851"/>
    <lineage>
        <taxon>Bacteria</taxon>
        <taxon>Bacillati</taxon>
        <taxon>Actinomycetota</taxon>
        <taxon>Actinomycetes</taxon>
        <taxon>Mycobacteriales</taxon>
        <taxon>Corynebacteriaceae</taxon>
        <taxon>Corynebacterium</taxon>
    </lineage>
</organism>
<reference evidence="4 5" key="1">
    <citation type="journal article" date="2018" name="Nat. Biotechnol.">
        <title>A standardized bacterial taxonomy based on genome phylogeny substantially revises the tree of life.</title>
        <authorList>
            <person name="Parks D.H."/>
            <person name="Chuvochina M."/>
            <person name="Waite D.W."/>
            <person name="Rinke C."/>
            <person name="Skarshewski A."/>
            <person name="Chaumeil P.A."/>
            <person name="Hugenholtz P."/>
        </authorList>
    </citation>
    <scope>NUCLEOTIDE SEQUENCE [LARGE SCALE GENOMIC DNA]</scope>
    <source>
        <strain evidence="4">UBA11247</strain>
    </source>
</reference>
<evidence type="ECO:0000259" key="2">
    <source>
        <dbReference type="Pfam" id="PF13280"/>
    </source>
</evidence>
<dbReference type="Pfam" id="PF13280">
    <property type="entry name" value="WYL"/>
    <property type="match status" value="1"/>
</dbReference>
<comment type="caution">
    <text evidence="4">The sequence shown here is derived from an EMBL/GenBank/DDBJ whole genome shotgun (WGS) entry which is preliminary data.</text>
</comment>
<protein>
    <submittedName>
        <fullName evidence="4">WYL domain-containing protein</fullName>
    </submittedName>
</protein>
<dbReference type="Proteomes" id="UP000261739">
    <property type="component" value="Unassembled WGS sequence"/>
</dbReference>
<dbReference type="AlphaFoldDB" id="A0A3D4T1L3"/>
<dbReference type="InterPro" id="IPR051534">
    <property type="entry name" value="CBASS_pafABC_assoc_protein"/>
</dbReference>
<name>A0A3D4T1L3_9CORY</name>
<gene>
    <name evidence="4" type="ORF">DIW82_11685</name>
</gene>
<dbReference type="InterPro" id="IPR026881">
    <property type="entry name" value="WYL_dom"/>
</dbReference>
<dbReference type="PROSITE" id="PS52050">
    <property type="entry name" value="WYL"/>
    <property type="match status" value="1"/>
</dbReference>
<dbReference type="PANTHER" id="PTHR34580:SF3">
    <property type="entry name" value="PROTEIN PAFB"/>
    <property type="match status" value="1"/>
</dbReference>
<dbReference type="RefSeq" id="WP_273052818.1">
    <property type="nucleotide sequence ID" value="NZ_DAITTW010000079.1"/>
</dbReference>
<proteinExistence type="predicted"/>
<feature type="region of interest" description="Disordered" evidence="1">
    <location>
        <begin position="277"/>
        <end position="298"/>
    </location>
</feature>
<evidence type="ECO:0000259" key="3">
    <source>
        <dbReference type="Pfam" id="PF25583"/>
    </source>
</evidence>
<dbReference type="InterPro" id="IPR057727">
    <property type="entry name" value="WCX_dom"/>
</dbReference>
<evidence type="ECO:0000256" key="1">
    <source>
        <dbReference type="SAM" id="MobiDB-lite"/>
    </source>
</evidence>
<feature type="domain" description="WYL" evidence="2">
    <location>
        <begin position="164"/>
        <end position="231"/>
    </location>
</feature>
<dbReference type="PANTHER" id="PTHR34580">
    <property type="match status" value="1"/>
</dbReference>
<sequence length="351" mass="38322">MSGNRNSEVEVHWDDASGRLLNLVIALLNQRMPRSLSWIAGHVDGYGDGDSADTVRKRFSRDRQVLEDLGIRIVESEIHDDDNHPETGFRVERSLSFLPEISFTPGEWDAVTAASRWALTDSQARQVRSAFSKLAAAGQRESAGGVSPVVGEVPDTLDLGGEDVEAINRALDRGLALEFRYWPTPLAQPQDRRMDPWALAARDGKLFLTGFDLDREGQRTFRLSRLTDVAVLQQFITHDRPAGSPRSLVARGLAAAATETTARVLFTTDGAHELRALAAPGTPDNPDNRAEPQLTDPRGEVLTLGPVDRDRLVRLAAAYAPDALVLDPPEVVDAVITLLDHAATVYGGEQP</sequence>
<accession>A0A3D4T1L3</accession>
<feature type="domain" description="WCX" evidence="3">
    <location>
        <begin position="260"/>
        <end position="342"/>
    </location>
</feature>
<dbReference type="EMBL" id="DQID01000300">
    <property type="protein sequence ID" value="HCT15408.1"/>
    <property type="molecule type" value="Genomic_DNA"/>
</dbReference>
<evidence type="ECO:0000313" key="5">
    <source>
        <dbReference type="Proteomes" id="UP000261739"/>
    </source>
</evidence>